<dbReference type="Proteomes" id="UP000433532">
    <property type="component" value="Unassembled WGS sequence"/>
</dbReference>
<evidence type="ECO:0000313" key="5">
    <source>
        <dbReference type="Proteomes" id="UP000045039"/>
    </source>
</evidence>
<dbReference type="NCBIfam" id="NF041561">
    <property type="entry name" value="PraA"/>
    <property type="match status" value="1"/>
</dbReference>
<organism evidence="2 5">
    <name type="scientific">Pseudomonas aeruginosa</name>
    <dbReference type="NCBI Taxonomy" id="287"/>
    <lineage>
        <taxon>Bacteria</taxon>
        <taxon>Pseudomonadati</taxon>
        <taxon>Pseudomonadota</taxon>
        <taxon>Gammaproteobacteria</taxon>
        <taxon>Pseudomonadales</taxon>
        <taxon>Pseudomonadaceae</taxon>
        <taxon>Pseudomonas</taxon>
    </lineage>
</organism>
<feature type="chain" id="PRO_5015028406" evidence="1">
    <location>
        <begin position="26"/>
        <end position="162"/>
    </location>
</feature>
<protein>
    <submittedName>
        <fullName evidence="3 4">Protein activator</fullName>
    </submittedName>
</protein>
<evidence type="ECO:0000313" key="3">
    <source>
        <dbReference type="EMBL" id="MUI36492.1"/>
    </source>
</evidence>
<proteinExistence type="predicted"/>
<accession>A0A077JRA8</accession>
<dbReference type="Proteomes" id="UP000045039">
    <property type="component" value="Unassembled WGS sequence"/>
</dbReference>
<dbReference type="Proteomes" id="UP001297540">
    <property type="component" value="Chromosome"/>
</dbReference>
<feature type="signal peptide" evidence="1">
    <location>
        <begin position="1"/>
        <end position="25"/>
    </location>
</feature>
<reference evidence="4" key="4">
    <citation type="submission" date="2023-06" db="EMBL/GenBank/DDBJ databases">
        <authorList>
            <consortium name="Clinical and Environmental Microbiology Branch: Whole genome sequencing antimicrobial resistance pathogens in the healthcare setting"/>
        </authorList>
    </citation>
    <scope>NUCLEOTIDE SEQUENCE</scope>
    <source>
        <strain evidence="4">2021CK-01020</strain>
    </source>
</reference>
<gene>
    <name evidence="4" type="primary">praA</name>
    <name evidence="3" type="ORF">GNQ48_15895</name>
    <name evidence="4" type="ORF">L4V69_31820</name>
    <name evidence="2" type="ORF">PAERUG_P19_London_7_VIM_2_05_10_04505</name>
</gene>
<dbReference type="EMBL" id="CP136986">
    <property type="protein sequence ID" value="WOS77029.1"/>
    <property type="molecule type" value="Genomic_DNA"/>
</dbReference>
<dbReference type="InterPro" id="IPR048133">
    <property type="entry name" value="PraA/PraB-like"/>
</dbReference>
<evidence type="ECO:0000313" key="2">
    <source>
        <dbReference type="EMBL" id="CRP45276.1"/>
    </source>
</evidence>
<dbReference type="InterPro" id="IPR010916">
    <property type="entry name" value="TonB_box_CS"/>
</dbReference>
<dbReference type="EMBL" id="WOAD01000012">
    <property type="protein sequence ID" value="MUI36492.1"/>
    <property type="molecule type" value="Genomic_DNA"/>
</dbReference>
<dbReference type="RefSeq" id="WP_003094820.1">
    <property type="nucleotide sequence ID" value="NZ_AP014622.1"/>
</dbReference>
<reference evidence="5" key="2">
    <citation type="submission" date="2015-06" db="EMBL/GenBank/DDBJ databases">
        <authorList>
            <person name="Radhakrishnan Rajesh"/>
            <person name="Underwood Anthony"/>
            <person name="Al-Shahib Ali"/>
        </authorList>
    </citation>
    <scope>NUCLEOTIDE SEQUENCE [LARGE SCALE GENOMIC DNA]</scope>
    <source>
        <strain evidence="5">P19_London_7_VIM_2_05_10</strain>
    </source>
</reference>
<reference evidence="3 6" key="3">
    <citation type="submission" date="2019-11" db="EMBL/GenBank/DDBJ databases">
        <title>Genomes of ocular Pseudomonas aeruginosa isolates.</title>
        <authorList>
            <person name="Khan M."/>
            <person name="Rice S.A."/>
            <person name="Willcox M.D.P."/>
            <person name="Stapleton F."/>
        </authorList>
    </citation>
    <scope>NUCLEOTIDE SEQUENCE [LARGE SCALE GENOMIC DNA]</scope>
    <source>
        <strain evidence="3 6">PA221</strain>
    </source>
</reference>
<reference evidence="4" key="5">
    <citation type="submission" date="2023-10" db="EMBL/GenBank/DDBJ databases">
        <title>Pathogen: clinical or host-associated sample.</title>
        <authorList>
            <person name="Hergert J."/>
            <person name="Casey R."/>
            <person name="Wagner J."/>
            <person name="Young E.L."/>
            <person name="Oakeson K.F."/>
        </authorList>
    </citation>
    <scope>NUCLEOTIDE SEQUENCE</scope>
    <source>
        <strain evidence="4">2021CK-01020</strain>
    </source>
</reference>
<reference evidence="2" key="1">
    <citation type="submission" date="2015-06" db="EMBL/GenBank/DDBJ databases">
        <authorList>
            <person name="Radhakrishnan R."/>
            <person name="Underwood A."/>
            <person name="Al-Shahib A."/>
        </authorList>
    </citation>
    <scope>NUCLEOTIDE SEQUENCE</scope>
    <source>
        <strain evidence="2">P19_London_7_VIM_2_05_10</strain>
    </source>
</reference>
<dbReference type="PROSITE" id="PS00430">
    <property type="entry name" value="TONB_DEPENDENT_REC_1"/>
    <property type="match status" value="1"/>
</dbReference>
<keyword evidence="1" id="KW-0732">Signal</keyword>
<name>A0A077JRA8_PSEAI</name>
<evidence type="ECO:0000313" key="4">
    <source>
        <dbReference type="EMBL" id="WOS77029.1"/>
    </source>
</evidence>
<evidence type="ECO:0000313" key="6">
    <source>
        <dbReference type="Proteomes" id="UP000433532"/>
    </source>
</evidence>
<dbReference type="NCBIfam" id="NF041562">
    <property type="entry name" value="PraB"/>
    <property type="match status" value="1"/>
</dbReference>
<dbReference type="KEGG" id="paeb:NCGM1900_2431"/>
<dbReference type="EMBL" id="CVVU01000223">
    <property type="protein sequence ID" value="CRP45276.1"/>
    <property type="molecule type" value="Genomic_DNA"/>
</dbReference>
<sequence length="162" mass="16169">MKSIKSLPSFAALALCLSVSSMASAATITPVNSAFTAPGTISVSSPASLNLPVTCNITFKGTTAADGSYASIDSVTVSGSNTLCSVPQMTGLPWKLTVSSTTAGKVDGVGFKILSSTCGPSTVNGSWSNATNTLSASNQSLAGNCKINSLSVQPTPAFVVNP</sequence>
<evidence type="ECO:0000256" key="1">
    <source>
        <dbReference type="SAM" id="SignalP"/>
    </source>
</evidence>
<dbReference type="AlphaFoldDB" id="A0A077JRA8"/>